<keyword evidence="1" id="KW-0812">Transmembrane</keyword>
<feature type="transmembrane region" description="Helical" evidence="1">
    <location>
        <begin position="43"/>
        <end position="61"/>
    </location>
</feature>
<evidence type="ECO:0000256" key="1">
    <source>
        <dbReference type="SAM" id="Phobius"/>
    </source>
</evidence>
<proteinExistence type="predicted"/>
<accession>A0A1F6A7H6</accession>
<protein>
    <recommendedName>
        <fullName evidence="4">Zinc-ribbon domain-containing protein</fullName>
    </recommendedName>
</protein>
<name>A0A1F6A7H6_9BACT</name>
<dbReference type="AlphaFoldDB" id="A0A1F6A7H6"/>
<organism evidence="2 3">
    <name type="scientific">Candidatus Gottesmanbacteria bacterium RIFCSPHIGHO2_02_FULL_40_13</name>
    <dbReference type="NCBI Taxonomy" id="1798384"/>
    <lineage>
        <taxon>Bacteria</taxon>
        <taxon>Candidatus Gottesmaniibacteriota</taxon>
    </lineage>
</organism>
<keyword evidence="1" id="KW-1133">Transmembrane helix</keyword>
<reference evidence="2 3" key="1">
    <citation type="journal article" date="2016" name="Nat. Commun.">
        <title>Thousands of microbial genomes shed light on interconnected biogeochemical processes in an aquifer system.</title>
        <authorList>
            <person name="Anantharaman K."/>
            <person name="Brown C.T."/>
            <person name="Hug L.A."/>
            <person name="Sharon I."/>
            <person name="Castelle C.J."/>
            <person name="Probst A.J."/>
            <person name="Thomas B.C."/>
            <person name="Singh A."/>
            <person name="Wilkins M.J."/>
            <person name="Karaoz U."/>
            <person name="Brodie E.L."/>
            <person name="Williams K.H."/>
            <person name="Hubbard S.S."/>
            <person name="Banfield J.F."/>
        </authorList>
    </citation>
    <scope>NUCLEOTIDE SEQUENCE [LARGE SCALE GENOMIC DNA]</scope>
</reference>
<gene>
    <name evidence="2" type="ORF">A3D03_05380</name>
</gene>
<evidence type="ECO:0000313" key="3">
    <source>
        <dbReference type="Proteomes" id="UP000177092"/>
    </source>
</evidence>
<evidence type="ECO:0000313" key="2">
    <source>
        <dbReference type="EMBL" id="OGG20611.1"/>
    </source>
</evidence>
<sequence length="114" mass="13078">MDNQPPVVCSNCHQNIRPSDYFCFNCGKNLHPLPLSISFGRQIYIYLGSIFLPPMGFIWGIRYLRQNDTKSKIVGATAIILTFLIFYLAYIYTVQFFDAVKSQLNTQLPDVYGL</sequence>
<dbReference type="Proteomes" id="UP000177092">
    <property type="component" value="Unassembled WGS sequence"/>
</dbReference>
<keyword evidence="1" id="KW-0472">Membrane</keyword>
<comment type="caution">
    <text evidence="2">The sequence shown here is derived from an EMBL/GenBank/DDBJ whole genome shotgun (WGS) entry which is preliminary data.</text>
</comment>
<feature type="transmembrane region" description="Helical" evidence="1">
    <location>
        <begin position="73"/>
        <end position="92"/>
    </location>
</feature>
<dbReference type="STRING" id="1798384.A3D03_05380"/>
<evidence type="ECO:0008006" key="4">
    <source>
        <dbReference type="Google" id="ProtNLM"/>
    </source>
</evidence>
<dbReference type="EMBL" id="MFJN01000041">
    <property type="protein sequence ID" value="OGG20611.1"/>
    <property type="molecule type" value="Genomic_DNA"/>
</dbReference>